<dbReference type="RefSeq" id="WP_012965527.1">
    <property type="nucleotide sequence ID" value="NC_013849.1"/>
</dbReference>
<proteinExistence type="predicted"/>
<dbReference type="SMART" id="SM00359">
    <property type="entry name" value="PUA"/>
    <property type="match status" value="1"/>
</dbReference>
<keyword evidence="3" id="KW-1185">Reference proteome</keyword>
<dbReference type="STRING" id="589924.Ferp_1022"/>
<dbReference type="Pfam" id="PF14810">
    <property type="entry name" value="TGT_C2"/>
    <property type="match status" value="1"/>
</dbReference>
<dbReference type="InterPro" id="IPR038250">
    <property type="entry name" value="TGT_C2_sf"/>
</dbReference>
<evidence type="ECO:0000313" key="2">
    <source>
        <dbReference type="EMBL" id="ADC65184.1"/>
    </source>
</evidence>
<gene>
    <name evidence="2" type="ordered locus">Ferp_1022</name>
</gene>
<dbReference type="GeneID" id="8778532"/>
<dbReference type="PaxDb" id="589924-Ferp_1022"/>
<reference evidence="2 3" key="2">
    <citation type="journal article" date="2011" name="Stand. Genomic Sci.">
        <title>Complete genome sequence of Ferroglobus placidus AEDII12DO.</title>
        <authorList>
            <person name="Anderson I."/>
            <person name="Risso C."/>
            <person name="Holmes D."/>
            <person name="Lucas S."/>
            <person name="Copeland A."/>
            <person name="Lapidus A."/>
            <person name="Cheng J.F."/>
            <person name="Bruce D."/>
            <person name="Goodwin L."/>
            <person name="Pitluck S."/>
            <person name="Saunders E."/>
            <person name="Brettin T."/>
            <person name="Detter J.C."/>
            <person name="Han C."/>
            <person name="Tapia R."/>
            <person name="Larimer F."/>
            <person name="Land M."/>
            <person name="Hauser L."/>
            <person name="Woyke T."/>
            <person name="Lovley D."/>
            <person name="Kyrpides N."/>
            <person name="Ivanova N."/>
        </authorList>
    </citation>
    <scope>NUCLEOTIDE SEQUENCE [LARGE SCALE GENOMIC DNA]</scope>
    <source>
        <strain evidence="3">DSM 10642 / AEDII12DO</strain>
    </source>
</reference>
<name>D3RXH1_FERPA</name>
<dbReference type="PROSITE" id="PS50890">
    <property type="entry name" value="PUA"/>
    <property type="match status" value="1"/>
</dbReference>
<sequence length="154" mass="17241">MDDRLKMIRVIADYQFGEGAGEVLFPDDVELVISKSTGKVRQVKHKGVRIATLKPDTGLFSLSIEGARRLKEFFGYPKLRVVVMSEVSDFIARGKNVFAKHVVEVDESIRANDEVIIVNEEDELLATGKAKLSAFEMLTFERGVAVEVRQGVRK</sequence>
<dbReference type="SUPFAM" id="SSF88697">
    <property type="entry name" value="PUA domain-like"/>
    <property type="match status" value="1"/>
</dbReference>
<dbReference type="InterPro" id="IPR036974">
    <property type="entry name" value="PUA_sf"/>
</dbReference>
<organism evidence="2 3">
    <name type="scientific">Ferroglobus placidus (strain DSM 10642 / AEDII12DO)</name>
    <dbReference type="NCBI Taxonomy" id="589924"/>
    <lineage>
        <taxon>Archaea</taxon>
        <taxon>Methanobacteriati</taxon>
        <taxon>Methanobacteriota</taxon>
        <taxon>Archaeoglobi</taxon>
        <taxon>Archaeoglobales</taxon>
        <taxon>Archaeoglobaceae</taxon>
        <taxon>Ferroglobus</taxon>
    </lineage>
</organism>
<evidence type="ECO:0000259" key="1">
    <source>
        <dbReference type="SMART" id="SM00359"/>
    </source>
</evidence>
<dbReference type="Gene3D" id="3.10.450.90">
    <property type="entry name" value="ArcTGT, C2 domain"/>
    <property type="match status" value="1"/>
</dbReference>
<dbReference type="SUPFAM" id="SSF88802">
    <property type="entry name" value="Pre-PUA domain"/>
    <property type="match status" value="1"/>
</dbReference>
<dbReference type="InterPro" id="IPR002478">
    <property type="entry name" value="PUA"/>
</dbReference>
<dbReference type="Pfam" id="PF01472">
    <property type="entry name" value="PUA"/>
    <property type="match status" value="1"/>
</dbReference>
<feature type="domain" description="PUA" evidence="1">
    <location>
        <begin position="79"/>
        <end position="153"/>
    </location>
</feature>
<dbReference type="Proteomes" id="UP000002613">
    <property type="component" value="Chromosome"/>
</dbReference>
<dbReference type="KEGG" id="fpl:Ferp_1022"/>
<dbReference type="CDD" id="cd21149">
    <property type="entry name" value="PUA_archaeosine_TGT"/>
    <property type="match status" value="1"/>
</dbReference>
<dbReference type="EMBL" id="CP001899">
    <property type="protein sequence ID" value="ADC65184.1"/>
    <property type="molecule type" value="Genomic_DNA"/>
</dbReference>
<accession>D3RXH1</accession>
<reference evidence="3" key="1">
    <citation type="submission" date="2010-02" db="EMBL/GenBank/DDBJ databases">
        <title>Complete sequence of Ferroglobus placidus DSM 10642.</title>
        <authorList>
            <consortium name="US DOE Joint Genome Institute"/>
            <person name="Lucas S."/>
            <person name="Copeland A."/>
            <person name="Lapidus A."/>
            <person name="Cheng J.-F."/>
            <person name="Bruce D."/>
            <person name="Goodwin L."/>
            <person name="Pitluck S."/>
            <person name="Saunders E."/>
            <person name="Brettin T."/>
            <person name="Detter J.C."/>
            <person name="Han C."/>
            <person name="Tapia R."/>
            <person name="Larimer F."/>
            <person name="Land M."/>
            <person name="Hauser L."/>
            <person name="Kyrpides N."/>
            <person name="Ivanova N."/>
            <person name="Holmes D."/>
            <person name="Lovley D."/>
            <person name="Kyrpides N."/>
            <person name="Anderson I.J."/>
            <person name="Woyke T."/>
        </authorList>
    </citation>
    <scope>NUCLEOTIDE SEQUENCE [LARGE SCALE GENOMIC DNA]</scope>
    <source>
        <strain evidence="3">DSM 10642 / AEDII12DO</strain>
    </source>
</reference>
<dbReference type="InterPro" id="IPR029402">
    <property type="entry name" value="TGT_C2"/>
</dbReference>
<dbReference type="eggNOG" id="arCOG00991">
    <property type="taxonomic scope" value="Archaea"/>
</dbReference>
<dbReference type="Gene3D" id="2.30.130.10">
    <property type="entry name" value="PUA domain"/>
    <property type="match status" value="1"/>
</dbReference>
<dbReference type="InterPro" id="IPR015947">
    <property type="entry name" value="PUA-like_sf"/>
</dbReference>
<dbReference type="InterPro" id="IPR004521">
    <property type="entry name" value="Uncharacterised_CHP00451"/>
</dbReference>
<dbReference type="AlphaFoldDB" id="D3RXH1"/>
<evidence type="ECO:0000313" key="3">
    <source>
        <dbReference type="Proteomes" id="UP000002613"/>
    </source>
</evidence>
<dbReference type="NCBIfam" id="TIGR00451">
    <property type="entry name" value="unchar_dom_2"/>
    <property type="match status" value="1"/>
</dbReference>
<dbReference type="GO" id="GO:0003723">
    <property type="term" value="F:RNA binding"/>
    <property type="evidence" value="ECO:0007669"/>
    <property type="project" value="InterPro"/>
</dbReference>
<dbReference type="HOGENOM" id="CLU_116577_2_0_2"/>
<protein>
    <submittedName>
        <fullName evidence="2">PUA domain containing protein</fullName>
    </submittedName>
</protein>
<dbReference type="OrthoDB" id="7576at2157"/>